<dbReference type="SUPFAM" id="SSF52540">
    <property type="entry name" value="P-loop containing nucleoside triphosphate hydrolases"/>
    <property type="match status" value="1"/>
</dbReference>
<dbReference type="Pfam" id="PF00271">
    <property type="entry name" value="Helicase_C"/>
    <property type="match status" value="1"/>
</dbReference>
<comment type="caution">
    <text evidence="11">The sequence shown here is derived from an EMBL/GenBank/DDBJ whole genome shotgun (WGS) entry which is preliminary data.</text>
</comment>
<dbReference type="Pfam" id="PF23234">
    <property type="entry name" value="WHD_4th_Lhr"/>
    <property type="match status" value="1"/>
</dbReference>
<dbReference type="Pfam" id="PF19306">
    <property type="entry name" value="WHD_Lhr"/>
    <property type="match status" value="1"/>
</dbReference>
<keyword evidence="8" id="KW-0413">Isomerase</keyword>
<dbReference type="InterPro" id="IPR003593">
    <property type="entry name" value="AAA+_ATPase"/>
</dbReference>
<dbReference type="InterPro" id="IPR014001">
    <property type="entry name" value="Helicase_ATP-bd"/>
</dbReference>
<evidence type="ECO:0000313" key="12">
    <source>
        <dbReference type="Proteomes" id="UP000790096"/>
    </source>
</evidence>
<name>A0ABS5SS56_9GAMM</name>
<proteinExistence type="predicted"/>
<evidence type="ECO:0000256" key="4">
    <source>
        <dbReference type="ARBA" id="ARBA00022806"/>
    </source>
</evidence>
<evidence type="ECO:0000256" key="1">
    <source>
        <dbReference type="ARBA" id="ARBA00022741"/>
    </source>
</evidence>
<keyword evidence="7" id="KW-0234">DNA repair</keyword>
<dbReference type="SMART" id="SM00487">
    <property type="entry name" value="DEXDc"/>
    <property type="match status" value="1"/>
</dbReference>
<dbReference type="EMBL" id="JABBFR010000001">
    <property type="protein sequence ID" value="MBT0722854.1"/>
    <property type="molecule type" value="Genomic_DNA"/>
</dbReference>
<dbReference type="CDD" id="cd18796">
    <property type="entry name" value="SF2_C_LHR"/>
    <property type="match status" value="1"/>
</dbReference>
<dbReference type="InterPro" id="IPR013701">
    <property type="entry name" value="Lhr-like_DEAD/DEAH_assoc"/>
</dbReference>
<dbReference type="Gene3D" id="3.40.50.300">
    <property type="entry name" value="P-loop containing nucleotide triphosphate hydrolases"/>
    <property type="match status" value="2"/>
</dbReference>
<keyword evidence="2" id="KW-0227">DNA damage</keyword>
<dbReference type="EC" id="3.6.4.-" evidence="11"/>
<dbReference type="GO" id="GO:0016787">
    <property type="term" value="F:hydrolase activity"/>
    <property type="evidence" value="ECO:0007669"/>
    <property type="project" value="UniProtKB-KW"/>
</dbReference>
<reference evidence="11 12" key="1">
    <citation type="submission" date="2020-04" db="EMBL/GenBank/DDBJ databases">
        <title>Genome sequencing of Rosenbergiella species.</title>
        <authorList>
            <person name="Alvarez-Perez S."/>
            <person name="Lievens B."/>
        </authorList>
    </citation>
    <scope>NUCLEOTIDE SEQUENCE [LARGE SCALE GENOMIC DNA]</scope>
    <source>
        <strain evidence="11 12">S61</strain>
    </source>
</reference>
<evidence type="ECO:0000256" key="8">
    <source>
        <dbReference type="ARBA" id="ARBA00023235"/>
    </source>
</evidence>
<dbReference type="Pfam" id="PF08494">
    <property type="entry name" value="DEAD_assoc"/>
    <property type="match status" value="1"/>
</dbReference>
<evidence type="ECO:0000256" key="6">
    <source>
        <dbReference type="ARBA" id="ARBA00023125"/>
    </source>
</evidence>
<dbReference type="InterPro" id="IPR027417">
    <property type="entry name" value="P-loop_NTPase"/>
</dbReference>
<gene>
    <name evidence="11" type="ORF">HH682_00015</name>
</gene>
<dbReference type="SMART" id="SM00490">
    <property type="entry name" value="HELICc"/>
    <property type="match status" value="1"/>
</dbReference>
<evidence type="ECO:0000256" key="3">
    <source>
        <dbReference type="ARBA" id="ARBA00022801"/>
    </source>
</evidence>
<accession>A0ABS5SS56</accession>
<dbReference type="Pfam" id="PF23235">
    <property type="entry name" value="WHD_3rd_Lhr"/>
    <property type="match status" value="1"/>
</dbReference>
<sequence length="1594" mass="172757">MTTSSQSTEFLSGGQFTAATRDWFVSTFGTPTAVQDAAWSAIGGGHHSLVIAPTGSGKTLAAFMHAIDRLFSEQAAAFTSDPENARRRATKTRVLYISPVKALGADVQRNLSLPLQGIMQERQRRGDANVVLTVGLRTGDTPTAERARLVRRPPDILITTPESLFLMLTSRAREALRDVSTIIIDEIHAVAGTKRGSHLALSLERLDALLETPAQRIGLSATVRPVERVAEFLGGERPVTVVAPPSMRHLEVRIVVPVADMSNIPESEPGENAGNGRPGSVWPHVEASILEQVLSHRSTIVFANSRGMAERLTARLNEAYAARLAGAEQTTPTTEGAPPVQYESTAGSTQARADGVAAAIARSHHGSVSKEHRAEIEQALKSGELRCVVATSSLELGIDMGLVDLVIQVSAPPSVASALQRVGRAGHQVGGISTGLVYPRTRRDVIDSAVIVEAMLNGRIEAIAPPRNPLDVLAQQTVAAVAMEPLDVDAWYATVRRAAPYRTLPRTAFDATLDMLAGRYPSDDFSGFRPRLVWDRETGQLSARPGAQQLAVTSGGTIPDRGMFSVVLPEGEERAGSRRVGELDEEMVYESHINDVITLGATSWRIQEITRDQVVVIPAPGRSARLPFWRGDGIGRPAELGEAIGAFLGQLEPDISGAADAPLPGPGTQSRLKAIGLNGNAIGNMLALLSEQRAATGVLPTDRRLIIERCHDELGDWRLILHSPYGRRVHEPWALAIAQRIRERWKIDPAVVSSDDGIVARLPDTGRVPGAELFLFEPDKLRHTVATAVGSSALFAARFRECAARALLLSRRTPGRRSPLWQQRLRAAQLLEIARDYPEFPILIETARECLQDVYDLDALDELMRRLNTGTVQLVEVTTEVPSPFATDLLFGYIAQFMYETDVPMAERRASMLALDSALLGELLGQVELSELLDPLVIEQLDQELQRLAAGYRARGKEGVADLLRELGPLCTQDVAARLDNGADEAATFLSSLEAERRIIRIRIGTREHWASIEDAGRLRDALGVALPDRLPAAFLEPTIKPLRGLLARFARTRGPFTTGDAASAFGLGVSVAGAALQQIAEQGKLLSGRFRMRGNVQSPTQGSSDAGPLAQHEWVGDEVFRRLRIRSLQAAREATQPVPRQAYTRLLLERQGLVTDASQRAAVKGWNPARGALEGQEGVLQVIEQLAGMPLPASVWERQILPARVRDYAPDMLDGLLSSGTVLWSGHGRLGNDDGLVALHLQEFAPETLSMAAHASGAPDMSPLQHAILELLADGGAYFVRQLVAQVQIKLAREYPDRRDAPDMLSDNLHATLWDLVWAGCITNDTWTPLRALAQVAQQPRPRALSSRRRRGLRGFSSAAVSEEFHSLNAATLAGRWSLIRTDPLPDTVQALAWTEGLLDRYAVVTRNVTVYENVPGGFSALQPVFRGMEDTGRVIRGRFVLGLGAAQFAERTTVDRLRELAEQTPSVPTAVALSAVDPGNPFGTILPWPSHASLMRPARRAGALVVIDGGHLVLYLPQGGRQLFTYIDPDDAAQTEFIAAALAALSTALARDKRNRFTLELVNGVPVRMSKLAPALKVIGFSSASKGLYWGN</sequence>
<keyword evidence="1" id="KW-0547">Nucleotide-binding</keyword>
<dbReference type="InterPro" id="IPR001650">
    <property type="entry name" value="Helicase_C-like"/>
</dbReference>
<evidence type="ECO:0000259" key="9">
    <source>
        <dbReference type="PROSITE" id="PS51192"/>
    </source>
</evidence>
<evidence type="ECO:0000313" key="11">
    <source>
        <dbReference type="EMBL" id="MBT0722854.1"/>
    </source>
</evidence>
<feature type="domain" description="Helicase ATP-binding" evidence="9">
    <location>
        <begin position="39"/>
        <end position="241"/>
    </location>
</feature>
<dbReference type="PROSITE" id="PS51194">
    <property type="entry name" value="HELICASE_CTER"/>
    <property type="match status" value="1"/>
</dbReference>
<evidence type="ECO:0000256" key="2">
    <source>
        <dbReference type="ARBA" id="ARBA00022763"/>
    </source>
</evidence>
<evidence type="ECO:0000256" key="5">
    <source>
        <dbReference type="ARBA" id="ARBA00022840"/>
    </source>
</evidence>
<dbReference type="PANTHER" id="PTHR47962">
    <property type="entry name" value="ATP-DEPENDENT HELICASE LHR-RELATED-RELATED"/>
    <property type="match status" value="1"/>
</dbReference>
<dbReference type="PANTHER" id="PTHR47962:SF5">
    <property type="entry name" value="ATP-DEPENDENT HELICASE LHR-RELATED"/>
    <property type="match status" value="1"/>
</dbReference>
<dbReference type="InterPro" id="IPR055368">
    <property type="entry name" value="WH3_Lhr"/>
</dbReference>
<dbReference type="PROSITE" id="PS51192">
    <property type="entry name" value="HELICASE_ATP_BIND_1"/>
    <property type="match status" value="1"/>
</dbReference>
<protein>
    <submittedName>
        <fullName evidence="11">ATP-dependent helicase</fullName>
        <ecNumber evidence="11">3.6.4.-</ecNumber>
    </submittedName>
</protein>
<dbReference type="GO" id="GO:0004386">
    <property type="term" value="F:helicase activity"/>
    <property type="evidence" value="ECO:0007669"/>
    <property type="project" value="UniProtKB-KW"/>
</dbReference>
<organism evidence="11 12">
    <name type="scientific">Rosenbergiella gaditana</name>
    <dbReference type="NCBI Taxonomy" id="2726987"/>
    <lineage>
        <taxon>Bacteria</taxon>
        <taxon>Pseudomonadati</taxon>
        <taxon>Pseudomonadota</taxon>
        <taxon>Gammaproteobacteria</taxon>
        <taxon>Enterobacterales</taxon>
        <taxon>Erwiniaceae</taxon>
        <taxon>Rosenbergiella</taxon>
    </lineage>
</organism>
<keyword evidence="3 11" id="KW-0378">Hydrolase</keyword>
<dbReference type="NCBIfam" id="NF007284">
    <property type="entry name" value="PRK09751.1"/>
    <property type="match status" value="1"/>
</dbReference>
<keyword evidence="5" id="KW-0067">ATP-binding</keyword>
<dbReference type="InterPro" id="IPR052511">
    <property type="entry name" value="ATP-dep_Helicase"/>
</dbReference>
<evidence type="ECO:0000259" key="10">
    <source>
        <dbReference type="PROSITE" id="PS51194"/>
    </source>
</evidence>
<dbReference type="RefSeq" id="WP_214235041.1">
    <property type="nucleotide sequence ID" value="NZ_JABBFR010000001.1"/>
</dbReference>
<dbReference type="InterPro" id="IPR055369">
    <property type="entry name" value="WH2_Lhr"/>
</dbReference>
<evidence type="ECO:0000256" key="7">
    <source>
        <dbReference type="ARBA" id="ARBA00023204"/>
    </source>
</evidence>
<dbReference type="InterPro" id="IPR055367">
    <property type="entry name" value="WH4_Lhr"/>
</dbReference>
<keyword evidence="4 11" id="KW-0347">Helicase</keyword>
<dbReference type="InterPro" id="IPR011545">
    <property type="entry name" value="DEAD/DEAH_box_helicase_dom"/>
</dbReference>
<dbReference type="Pfam" id="PF23236">
    <property type="entry name" value="WHD_2nd_Lhr"/>
    <property type="match status" value="1"/>
</dbReference>
<feature type="domain" description="Helicase C-terminal" evidence="10">
    <location>
        <begin position="289"/>
        <end position="471"/>
    </location>
</feature>
<dbReference type="Pfam" id="PF00270">
    <property type="entry name" value="DEAD"/>
    <property type="match status" value="1"/>
</dbReference>
<dbReference type="SMART" id="SM00382">
    <property type="entry name" value="AAA"/>
    <property type="match status" value="1"/>
</dbReference>
<dbReference type="InterPro" id="IPR045628">
    <property type="entry name" value="Lhr_WH_dom"/>
</dbReference>
<dbReference type="Proteomes" id="UP000790096">
    <property type="component" value="Unassembled WGS sequence"/>
</dbReference>
<keyword evidence="6" id="KW-0238">DNA-binding</keyword>
<keyword evidence="12" id="KW-1185">Reference proteome</keyword>